<proteinExistence type="predicted"/>
<dbReference type="EMBL" id="CM042042">
    <property type="protein sequence ID" value="KAI3705187.1"/>
    <property type="molecule type" value="Genomic_DNA"/>
</dbReference>
<dbReference type="Proteomes" id="UP001056120">
    <property type="component" value="Linkage Group LG25"/>
</dbReference>
<protein>
    <submittedName>
        <fullName evidence="1">Uncharacterized protein</fullName>
    </submittedName>
</protein>
<comment type="caution">
    <text evidence="1">The sequence shown here is derived from an EMBL/GenBank/DDBJ whole genome shotgun (WGS) entry which is preliminary data.</text>
</comment>
<evidence type="ECO:0000313" key="2">
    <source>
        <dbReference type="Proteomes" id="UP001056120"/>
    </source>
</evidence>
<reference evidence="2" key="1">
    <citation type="journal article" date="2022" name="Mol. Ecol. Resour.">
        <title>The genomes of chicory, endive, great burdock and yacon provide insights into Asteraceae palaeo-polyploidization history and plant inulin production.</title>
        <authorList>
            <person name="Fan W."/>
            <person name="Wang S."/>
            <person name="Wang H."/>
            <person name="Wang A."/>
            <person name="Jiang F."/>
            <person name="Liu H."/>
            <person name="Zhao H."/>
            <person name="Xu D."/>
            <person name="Zhang Y."/>
        </authorList>
    </citation>
    <scope>NUCLEOTIDE SEQUENCE [LARGE SCALE GENOMIC DNA]</scope>
    <source>
        <strain evidence="2">cv. Yunnan</strain>
    </source>
</reference>
<sequence>MDMHDHEAFDTFSLSDLHIYSDPACSSKEEQDLGNSFSSFRFKIAGSLPSEEIVFLGNLISLPKTDLKPQKPSRMKASKARASPPIVVPVKGGGRKSGNWLGRLFGACIPMV</sequence>
<name>A0ACB9A4N3_9ASTR</name>
<evidence type="ECO:0000313" key="1">
    <source>
        <dbReference type="EMBL" id="KAI3705187.1"/>
    </source>
</evidence>
<gene>
    <name evidence="1" type="ORF">L1987_75421</name>
</gene>
<keyword evidence="2" id="KW-1185">Reference proteome</keyword>
<accession>A0ACB9A4N3</accession>
<organism evidence="1 2">
    <name type="scientific">Smallanthus sonchifolius</name>
    <dbReference type="NCBI Taxonomy" id="185202"/>
    <lineage>
        <taxon>Eukaryota</taxon>
        <taxon>Viridiplantae</taxon>
        <taxon>Streptophyta</taxon>
        <taxon>Embryophyta</taxon>
        <taxon>Tracheophyta</taxon>
        <taxon>Spermatophyta</taxon>
        <taxon>Magnoliopsida</taxon>
        <taxon>eudicotyledons</taxon>
        <taxon>Gunneridae</taxon>
        <taxon>Pentapetalae</taxon>
        <taxon>asterids</taxon>
        <taxon>campanulids</taxon>
        <taxon>Asterales</taxon>
        <taxon>Asteraceae</taxon>
        <taxon>Asteroideae</taxon>
        <taxon>Heliantheae alliance</taxon>
        <taxon>Millerieae</taxon>
        <taxon>Smallanthus</taxon>
    </lineage>
</organism>
<reference evidence="1 2" key="2">
    <citation type="journal article" date="2022" name="Mol. Ecol. Resour.">
        <title>The genomes of chicory, endive, great burdock and yacon provide insights into Asteraceae paleo-polyploidization history and plant inulin production.</title>
        <authorList>
            <person name="Fan W."/>
            <person name="Wang S."/>
            <person name="Wang H."/>
            <person name="Wang A."/>
            <person name="Jiang F."/>
            <person name="Liu H."/>
            <person name="Zhao H."/>
            <person name="Xu D."/>
            <person name="Zhang Y."/>
        </authorList>
    </citation>
    <scope>NUCLEOTIDE SEQUENCE [LARGE SCALE GENOMIC DNA]</scope>
    <source>
        <strain evidence="2">cv. Yunnan</strain>
        <tissue evidence="1">Leaves</tissue>
    </source>
</reference>